<evidence type="ECO:0000256" key="1">
    <source>
        <dbReference type="SAM" id="Phobius"/>
    </source>
</evidence>
<evidence type="ECO:0000313" key="4">
    <source>
        <dbReference type="Proteomes" id="UP000502928"/>
    </source>
</evidence>
<sequence>MKTQKNKIVFVLVLVCMVLFITIYSIVTFGKPKKESLDVGRIPMPDLEDTSVEFESKLEAVEAIKVEKQSTAPQVYPDHMVDDKGYFNPNYMEYEKQRIIDSVFDTNVFTAKKVSVSDVDEMPQLEVVKKVREDDQNMAIGSPRTETDLGLAHQLFFASNPKRNRPDGNLPTAAAAKVYVDGDQTLRDGQRLDLRLTHDYVVDGNRVPGGTRLYGFVKIRPNRVMVELTRLGTTLMDMQAYDAQDGQEGIYVKNHLRGEVVDRSLEEGLGEINVPGVPQFNGIKRIFQRDQRTVKVQISDHYQFFLIPRS</sequence>
<keyword evidence="1" id="KW-0812">Transmembrane</keyword>
<evidence type="ECO:0000313" key="3">
    <source>
        <dbReference type="EMBL" id="QII45026.1"/>
    </source>
</evidence>
<dbReference type="AlphaFoldDB" id="A0A6G7J2M5"/>
<dbReference type="Proteomes" id="UP000502928">
    <property type="component" value="Chromosome"/>
</dbReference>
<keyword evidence="1" id="KW-1133">Transmembrane helix</keyword>
<dbReference type="InterPro" id="IPR055407">
    <property type="entry name" value="TraM_C"/>
</dbReference>
<gene>
    <name evidence="3" type="primary">traM</name>
    <name evidence="3" type="ORF">GVT53_10150</name>
</gene>
<protein>
    <submittedName>
        <fullName evidence="3">Conjugative transposon protein TraM</fullName>
    </submittedName>
</protein>
<evidence type="ECO:0000259" key="2">
    <source>
        <dbReference type="Pfam" id="PF12508"/>
    </source>
</evidence>
<proteinExistence type="predicted"/>
<dbReference type="KEGG" id="mut:GVT53_10150"/>
<dbReference type="RefSeq" id="WP_067029095.1">
    <property type="nucleotide sequence ID" value="NZ_CP049616.1"/>
</dbReference>
<keyword evidence="1" id="KW-0472">Membrane</keyword>
<reference evidence="3 4" key="1">
    <citation type="submission" date="2020-02" db="EMBL/GenBank/DDBJ databases">
        <title>Complete genome of Muricauda sp. 501str8.</title>
        <authorList>
            <person name="Dong B."/>
            <person name="Zhu S."/>
            <person name="Yang J."/>
            <person name="Chen J."/>
        </authorList>
    </citation>
    <scope>NUCLEOTIDE SEQUENCE [LARGE SCALE GENOMIC DNA]</scope>
    <source>
        <strain evidence="3 4">501str8</strain>
    </source>
</reference>
<feature type="domain" description="Conjugative transposon TraM C-terminal" evidence="2">
    <location>
        <begin position="177"/>
        <end position="306"/>
    </location>
</feature>
<name>A0A6G7J2M5_9FLAO</name>
<keyword evidence="4" id="KW-1185">Reference proteome</keyword>
<dbReference type="Pfam" id="PF12508">
    <property type="entry name" value="Transposon_TraM"/>
    <property type="match status" value="1"/>
</dbReference>
<feature type="transmembrane region" description="Helical" evidence="1">
    <location>
        <begin position="7"/>
        <end position="27"/>
    </location>
</feature>
<dbReference type="EMBL" id="CP049616">
    <property type="protein sequence ID" value="QII45026.1"/>
    <property type="molecule type" value="Genomic_DNA"/>
</dbReference>
<organism evidence="3 4">
    <name type="scientific">Flagellimonas oceani</name>
    <dbReference type="NCBI Taxonomy" id="2698672"/>
    <lineage>
        <taxon>Bacteria</taxon>
        <taxon>Pseudomonadati</taxon>
        <taxon>Bacteroidota</taxon>
        <taxon>Flavobacteriia</taxon>
        <taxon>Flavobacteriales</taxon>
        <taxon>Flavobacteriaceae</taxon>
        <taxon>Flagellimonas</taxon>
    </lineage>
</organism>
<accession>A0A6G7J2M5</accession>